<sequence>IVACKRKCFSLSRRQLLCKRGEEWIEGMLHSAALTALQDNKKGFVCISIIKAKSIRVQIQCMLKDHLPPLLSQSFDHQACSEADVADVLGRSDSPRVRKKLSGRVGDLLESELLVADLKLCRILDVCVHLSSHNTCSTSPSLTLSSANISVEPPQQTSRHLDSIFLRCFLQRKVLFSMMTWFQEFRMKPLAAIFSKSWTMASNTWSFEGESLLEEFEPGHIPDSDG</sequence>
<keyword evidence="2" id="KW-1185">Reference proteome</keyword>
<organism evidence="1 2">
    <name type="scientific">Diploptera punctata</name>
    <name type="common">Pacific beetle cockroach</name>
    <dbReference type="NCBI Taxonomy" id="6984"/>
    <lineage>
        <taxon>Eukaryota</taxon>
        <taxon>Metazoa</taxon>
        <taxon>Ecdysozoa</taxon>
        <taxon>Arthropoda</taxon>
        <taxon>Hexapoda</taxon>
        <taxon>Insecta</taxon>
        <taxon>Pterygota</taxon>
        <taxon>Neoptera</taxon>
        <taxon>Polyneoptera</taxon>
        <taxon>Dictyoptera</taxon>
        <taxon>Blattodea</taxon>
        <taxon>Blaberoidea</taxon>
        <taxon>Blaberidae</taxon>
        <taxon>Diplopterinae</taxon>
        <taxon>Diploptera</taxon>
    </lineage>
</organism>
<protein>
    <submittedName>
        <fullName evidence="1">Uncharacterized protein</fullName>
    </submittedName>
</protein>
<feature type="non-terminal residue" evidence="1">
    <location>
        <position position="226"/>
    </location>
</feature>
<reference evidence="1" key="2">
    <citation type="submission" date="2023-05" db="EMBL/GenBank/DDBJ databases">
        <authorList>
            <person name="Fouks B."/>
        </authorList>
    </citation>
    <scope>NUCLEOTIDE SEQUENCE</scope>
    <source>
        <strain evidence="1">Stay&amp;Tobe</strain>
        <tissue evidence="1">Testes</tissue>
    </source>
</reference>
<evidence type="ECO:0000313" key="2">
    <source>
        <dbReference type="Proteomes" id="UP001233999"/>
    </source>
</evidence>
<feature type="non-terminal residue" evidence="1">
    <location>
        <position position="1"/>
    </location>
</feature>
<dbReference type="AlphaFoldDB" id="A0AAD8E2E7"/>
<evidence type="ECO:0000313" key="1">
    <source>
        <dbReference type="EMBL" id="KAJ9574768.1"/>
    </source>
</evidence>
<accession>A0AAD8E2E7</accession>
<comment type="caution">
    <text evidence="1">The sequence shown here is derived from an EMBL/GenBank/DDBJ whole genome shotgun (WGS) entry which is preliminary data.</text>
</comment>
<reference evidence="1" key="1">
    <citation type="journal article" date="2023" name="IScience">
        <title>Live-bearing cockroach genome reveals convergent evolutionary mechanisms linked to viviparity in insects and beyond.</title>
        <authorList>
            <person name="Fouks B."/>
            <person name="Harrison M.C."/>
            <person name="Mikhailova A.A."/>
            <person name="Marchal E."/>
            <person name="English S."/>
            <person name="Carruthers M."/>
            <person name="Jennings E.C."/>
            <person name="Chiamaka E.L."/>
            <person name="Frigard R.A."/>
            <person name="Pippel M."/>
            <person name="Attardo G.M."/>
            <person name="Benoit J.B."/>
            <person name="Bornberg-Bauer E."/>
            <person name="Tobe S.S."/>
        </authorList>
    </citation>
    <scope>NUCLEOTIDE SEQUENCE</scope>
    <source>
        <strain evidence="1">Stay&amp;Tobe</strain>
    </source>
</reference>
<proteinExistence type="predicted"/>
<dbReference type="Proteomes" id="UP001233999">
    <property type="component" value="Unassembled WGS sequence"/>
</dbReference>
<gene>
    <name evidence="1" type="ORF">L9F63_008082</name>
</gene>
<name>A0AAD8E2E7_DIPPU</name>
<dbReference type="EMBL" id="JASPKZ010010264">
    <property type="protein sequence ID" value="KAJ9574768.1"/>
    <property type="molecule type" value="Genomic_DNA"/>
</dbReference>